<gene>
    <name evidence="1" type="ORF">STRAU_1632</name>
</gene>
<evidence type="ECO:0000313" key="2">
    <source>
        <dbReference type="Proteomes" id="UP000014629"/>
    </source>
</evidence>
<dbReference type="AlphaFoldDB" id="S3ZR47"/>
<organism evidence="1 2">
    <name type="scientific">Streptomyces aurantiacus JA 4570</name>
    <dbReference type="NCBI Taxonomy" id="1286094"/>
    <lineage>
        <taxon>Bacteria</taxon>
        <taxon>Bacillati</taxon>
        <taxon>Actinomycetota</taxon>
        <taxon>Actinomycetes</taxon>
        <taxon>Kitasatosporales</taxon>
        <taxon>Streptomycetaceae</taxon>
        <taxon>Streptomyces</taxon>
        <taxon>Streptomyces aurantiacus group</taxon>
    </lineage>
</organism>
<reference evidence="1 2" key="1">
    <citation type="submission" date="2013-02" db="EMBL/GenBank/DDBJ databases">
        <title>Draft Genome Sequence of Streptomyces aurantiacus, Which Produces Setomimycin.</title>
        <authorList>
            <person name="Gruening B.A."/>
            <person name="Praeg A."/>
            <person name="Erxleben A."/>
            <person name="Guenther S."/>
            <person name="Mueller M."/>
        </authorList>
    </citation>
    <scope>NUCLEOTIDE SEQUENCE [LARGE SCALE GENOMIC DNA]</scope>
    <source>
        <strain evidence="1 2">JA 4570</strain>
    </source>
</reference>
<dbReference type="PATRIC" id="fig|1286094.4.peg.1609"/>
<comment type="caution">
    <text evidence="1">The sequence shown here is derived from an EMBL/GenBank/DDBJ whole genome shotgun (WGS) entry which is preliminary data.</text>
</comment>
<protein>
    <submittedName>
        <fullName evidence="1">Uncharacterized protein</fullName>
    </submittedName>
</protein>
<name>S3ZR47_9ACTN</name>
<keyword evidence="2" id="KW-1185">Reference proteome</keyword>
<proteinExistence type="predicted"/>
<dbReference type="Proteomes" id="UP000014629">
    <property type="component" value="Unassembled WGS sequence"/>
</dbReference>
<dbReference type="EMBL" id="AOPZ01000064">
    <property type="protein sequence ID" value="EPH45294.1"/>
    <property type="molecule type" value="Genomic_DNA"/>
</dbReference>
<sequence length="154" mass="16113">MLQAGEETGEFTVRARVVDRSLTAVEVPATVTARRADAVVRTGDKALVCAPGKEFADQVEVKATYKGRSAPGVAATATMIKSAQDGTANDKGPYFKDADGEPVRTLKGLKTDENGKLLLPKMYADDTAGTYLLRIVTNGGATLTVELKVAAPAA</sequence>
<accession>S3ZR47</accession>
<evidence type="ECO:0000313" key="1">
    <source>
        <dbReference type="EMBL" id="EPH45294.1"/>
    </source>
</evidence>